<name>A0A6A7B8A3_9PLEO</name>
<reference evidence="3" key="1">
    <citation type="submission" date="2020-01" db="EMBL/GenBank/DDBJ databases">
        <authorList>
            <consortium name="DOE Joint Genome Institute"/>
            <person name="Haridas S."/>
            <person name="Albert R."/>
            <person name="Binder M."/>
            <person name="Bloem J."/>
            <person name="Labutti K."/>
            <person name="Salamov A."/>
            <person name="Andreopoulos B."/>
            <person name="Baker S.E."/>
            <person name="Barry K."/>
            <person name="Bills G."/>
            <person name="Bluhm B.H."/>
            <person name="Cannon C."/>
            <person name="Castanera R."/>
            <person name="Culley D.E."/>
            <person name="Daum C."/>
            <person name="Ezra D."/>
            <person name="Gonzalez J.B."/>
            <person name="Henrissat B."/>
            <person name="Kuo A."/>
            <person name="Liang C."/>
            <person name="Lipzen A."/>
            <person name="Lutzoni F."/>
            <person name="Magnuson J."/>
            <person name="Mondo S."/>
            <person name="Nolan M."/>
            <person name="Ohm R."/>
            <person name="Pangilinan J."/>
            <person name="Park H.-J."/>
            <person name="Ramirez L."/>
            <person name="Alfaro M."/>
            <person name="Sun H."/>
            <person name="Tritt A."/>
            <person name="Yoshinaga Y."/>
            <person name="Zwiers L.-H."/>
            <person name="Turgeon B.G."/>
            <person name="Goodwin S.B."/>
            <person name="Spatafora J.W."/>
            <person name="Crous P.W."/>
            <person name="Grigoriev I.V."/>
        </authorList>
    </citation>
    <scope>NUCLEOTIDE SEQUENCE</scope>
    <source>
        <strain evidence="3">IPT5</strain>
    </source>
</reference>
<evidence type="ECO:0000313" key="4">
    <source>
        <dbReference type="Proteomes" id="UP000799423"/>
    </source>
</evidence>
<dbReference type="EMBL" id="MU006306">
    <property type="protein sequence ID" value="KAF2850609.1"/>
    <property type="molecule type" value="Genomic_DNA"/>
</dbReference>
<dbReference type="AlphaFoldDB" id="A0A6A7B8A3"/>
<proteinExistence type="predicted"/>
<feature type="signal peptide" evidence="2">
    <location>
        <begin position="1"/>
        <end position="21"/>
    </location>
</feature>
<dbReference type="OrthoDB" id="3695313at2759"/>
<keyword evidence="4" id="KW-1185">Reference proteome</keyword>
<gene>
    <name evidence="3" type="ORF">T440DRAFT_518318</name>
</gene>
<evidence type="ECO:0000256" key="1">
    <source>
        <dbReference type="SAM" id="MobiDB-lite"/>
    </source>
</evidence>
<accession>A0A6A7B8A3</accession>
<feature type="compositionally biased region" description="Acidic residues" evidence="1">
    <location>
        <begin position="176"/>
        <end position="211"/>
    </location>
</feature>
<feature type="region of interest" description="Disordered" evidence="1">
    <location>
        <begin position="318"/>
        <end position="380"/>
    </location>
</feature>
<feature type="chain" id="PRO_5025382774" evidence="2">
    <location>
        <begin position="22"/>
        <end position="484"/>
    </location>
</feature>
<feature type="compositionally biased region" description="Pro residues" evidence="1">
    <location>
        <begin position="358"/>
        <end position="376"/>
    </location>
</feature>
<feature type="compositionally biased region" description="Low complexity" evidence="1">
    <location>
        <begin position="150"/>
        <end position="175"/>
    </location>
</feature>
<feature type="region of interest" description="Disordered" evidence="1">
    <location>
        <begin position="114"/>
        <end position="246"/>
    </location>
</feature>
<dbReference type="Proteomes" id="UP000799423">
    <property type="component" value="Unassembled WGS sequence"/>
</dbReference>
<evidence type="ECO:0000313" key="3">
    <source>
        <dbReference type="EMBL" id="KAF2850609.1"/>
    </source>
</evidence>
<protein>
    <submittedName>
        <fullName evidence="3">Uncharacterized protein</fullName>
    </submittedName>
</protein>
<evidence type="ECO:0000256" key="2">
    <source>
        <dbReference type="SAM" id="SignalP"/>
    </source>
</evidence>
<organism evidence="3 4">
    <name type="scientific">Plenodomus tracheiphilus IPT5</name>
    <dbReference type="NCBI Taxonomy" id="1408161"/>
    <lineage>
        <taxon>Eukaryota</taxon>
        <taxon>Fungi</taxon>
        <taxon>Dikarya</taxon>
        <taxon>Ascomycota</taxon>
        <taxon>Pezizomycotina</taxon>
        <taxon>Dothideomycetes</taxon>
        <taxon>Pleosporomycetidae</taxon>
        <taxon>Pleosporales</taxon>
        <taxon>Pleosporineae</taxon>
        <taxon>Leptosphaeriaceae</taxon>
        <taxon>Plenodomus</taxon>
    </lineage>
</organism>
<sequence>MHYSPHHFVLLSLLRASWSAARPAPQIDATPCPTTVFLPGATLTVSPTASTAIVNGLPDGISTTLEVNGTAISIGSSALSLNQDHDLVLDGHTYLFAGACPAMLIPVTVVDSVPENEPASTPSPIVPIVPGQTDPSPDDEDDESPFVPLITIPIPNNPDTETPNTDNPDTNTPENPETDTPDSETDNPDPDSPDNNAPDDDTPDNDTPDNDIPDRDTPIGPIAPVITPPPTPPAIGPADPNDEDPEECEIKSASICTQGCSFGVDNQGVTTTTSCADPTCTATTGCTVSDTTSTTTIKPDSCPLHVAEIASDYPFETDGNGPLPILRPKFAGAPAPTDPQPTPEVDAPEQPETEPQPGSEPEPAPEDLPIPGPNPDQAPQQIYEVGDYIGIDGIKYFGILRRDRDSKINVCLDWPIYAHTDLSATFDLPNSYASCKFDGIGGDDLGIFCEGKDKVPCSVAAQSSVASCLGDSNLSFGALWVCNE</sequence>
<feature type="compositionally biased region" description="Pro residues" evidence="1">
    <location>
        <begin position="226"/>
        <end position="235"/>
    </location>
</feature>
<keyword evidence="2" id="KW-0732">Signal</keyword>